<dbReference type="AlphaFoldDB" id="A0A498JKF5"/>
<keyword evidence="4" id="KW-0786">Thiamine pyrophosphate</keyword>
<dbReference type="PANTHER" id="PTHR23152:SF4">
    <property type="entry name" value="2-OXOADIPATE DEHYDROGENASE COMPLEX COMPONENT E1"/>
    <property type="match status" value="1"/>
</dbReference>
<dbReference type="GO" id="GO:0005739">
    <property type="term" value="C:mitochondrion"/>
    <property type="evidence" value="ECO:0007669"/>
    <property type="project" value="TreeGrafter"/>
</dbReference>
<feature type="domain" description="Dehydrogenase E1 component" evidence="5">
    <location>
        <begin position="7"/>
        <end position="50"/>
    </location>
</feature>
<dbReference type="STRING" id="3750.A0A498JKF5"/>
<proteinExistence type="inferred from homology"/>
<evidence type="ECO:0000256" key="3">
    <source>
        <dbReference type="ARBA" id="ARBA00023002"/>
    </source>
</evidence>
<dbReference type="Pfam" id="PF00676">
    <property type="entry name" value="E1_dh"/>
    <property type="match status" value="1"/>
</dbReference>
<dbReference type="PANTHER" id="PTHR23152">
    <property type="entry name" value="2-OXOGLUTARATE DEHYDROGENASE"/>
    <property type="match status" value="1"/>
</dbReference>
<dbReference type="InterPro" id="IPR001017">
    <property type="entry name" value="DH_E1"/>
</dbReference>
<reference evidence="6 7" key="1">
    <citation type="submission" date="2018-10" db="EMBL/GenBank/DDBJ databases">
        <title>A high-quality apple genome assembly.</title>
        <authorList>
            <person name="Hu J."/>
        </authorList>
    </citation>
    <scope>NUCLEOTIDE SEQUENCE [LARGE SCALE GENOMIC DNA]</scope>
    <source>
        <strain evidence="7">cv. HFTH1</strain>
        <tissue evidence="6">Young leaf</tissue>
    </source>
</reference>
<dbReference type="GO" id="GO:0030976">
    <property type="term" value="F:thiamine pyrophosphate binding"/>
    <property type="evidence" value="ECO:0007669"/>
    <property type="project" value="InterPro"/>
</dbReference>
<dbReference type="GO" id="GO:0045252">
    <property type="term" value="C:oxoglutarate dehydrogenase complex"/>
    <property type="evidence" value="ECO:0007669"/>
    <property type="project" value="TreeGrafter"/>
</dbReference>
<keyword evidence="7" id="KW-1185">Reference proteome</keyword>
<evidence type="ECO:0000256" key="4">
    <source>
        <dbReference type="ARBA" id="ARBA00023052"/>
    </source>
</evidence>
<name>A0A498JKF5_MALDO</name>
<dbReference type="InterPro" id="IPR011603">
    <property type="entry name" value="2oxoglutarate_DH_E1"/>
</dbReference>
<protein>
    <recommendedName>
        <fullName evidence="5">Dehydrogenase E1 component domain-containing protein</fullName>
    </recommendedName>
</protein>
<keyword evidence="3" id="KW-0560">Oxidoreductase</keyword>
<comment type="caution">
    <text evidence="6">The sequence shown here is derived from an EMBL/GenBank/DDBJ whole genome shotgun (WGS) entry which is preliminary data.</text>
</comment>
<sequence>MHFVAHVLIHGVGRFAGQGVVYETLHLSALPNYTTGGTIRIVVNNQVAFVSRDVCMIKTHQLSSITFTTDPMSGRSSQYCTDVAKALNALFSM</sequence>
<dbReference type="Proteomes" id="UP000290289">
    <property type="component" value="Chromosome 7"/>
</dbReference>
<evidence type="ECO:0000256" key="2">
    <source>
        <dbReference type="ARBA" id="ARBA00006936"/>
    </source>
</evidence>
<comment type="cofactor">
    <cofactor evidence="1">
        <name>thiamine diphosphate</name>
        <dbReference type="ChEBI" id="CHEBI:58937"/>
    </cofactor>
</comment>
<dbReference type="GO" id="GO:0004591">
    <property type="term" value="F:oxoglutarate dehydrogenase (succinyl-transferring) activity"/>
    <property type="evidence" value="ECO:0007669"/>
    <property type="project" value="TreeGrafter"/>
</dbReference>
<comment type="similarity">
    <text evidence="2">Belongs to the alpha-ketoglutarate dehydrogenase family.</text>
</comment>
<evidence type="ECO:0000313" key="7">
    <source>
        <dbReference type="Proteomes" id="UP000290289"/>
    </source>
</evidence>
<dbReference type="SUPFAM" id="SSF52518">
    <property type="entry name" value="Thiamin diphosphate-binding fold (THDP-binding)"/>
    <property type="match status" value="1"/>
</dbReference>
<organism evidence="6 7">
    <name type="scientific">Malus domestica</name>
    <name type="common">Apple</name>
    <name type="synonym">Pyrus malus</name>
    <dbReference type="NCBI Taxonomy" id="3750"/>
    <lineage>
        <taxon>Eukaryota</taxon>
        <taxon>Viridiplantae</taxon>
        <taxon>Streptophyta</taxon>
        <taxon>Embryophyta</taxon>
        <taxon>Tracheophyta</taxon>
        <taxon>Spermatophyta</taxon>
        <taxon>Magnoliopsida</taxon>
        <taxon>eudicotyledons</taxon>
        <taxon>Gunneridae</taxon>
        <taxon>Pentapetalae</taxon>
        <taxon>rosids</taxon>
        <taxon>fabids</taxon>
        <taxon>Rosales</taxon>
        <taxon>Rosaceae</taxon>
        <taxon>Amygdaloideae</taxon>
        <taxon>Maleae</taxon>
        <taxon>Malus</taxon>
    </lineage>
</organism>
<evidence type="ECO:0000313" key="6">
    <source>
        <dbReference type="EMBL" id="RXH94414.1"/>
    </source>
</evidence>
<evidence type="ECO:0000259" key="5">
    <source>
        <dbReference type="Pfam" id="PF00676"/>
    </source>
</evidence>
<gene>
    <name evidence="6" type="ORF">DVH24_024098</name>
</gene>
<evidence type="ECO:0000256" key="1">
    <source>
        <dbReference type="ARBA" id="ARBA00001964"/>
    </source>
</evidence>
<dbReference type="EMBL" id="RDQH01000333">
    <property type="protein sequence ID" value="RXH94414.1"/>
    <property type="molecule type" value="Genomic_DNA"/>
</dbReference>
<dbReference type="GO" id="GO:0006099">
    <property type="term" value="P:tricarboxylic acid cycle"/>
    <property type="evidence" value="ECO:0007669"/>
    <property type="project" value="TreeGrafter"/>
</dbReference>
<accession>A0A498JKF5</accession>
<dbReference type="InterPro" id="IPR029061">
    <property type="entry name" value="THDP-binding"/>
</dbReference>
<dbReference type="Gene3D" id="3.40.50.970">
    <property type="match status" value="1"/>
</dbReference>